<protein>
    <submittedName>
        <fullName evidence="3">Uncharacterized protein</fullName>
    </submittedName>
</protein>
<feature type="region of interest" description="Disordered" evidence="1">
    <location>
        <begin position="350"/>
        <end position="372"/>
    </location>
</feature>
<dbReference type="PANTHER" id="PTHR36842">
    <property type="entry name" value="PROTEIN TOLB HOMOLOG"/>
    <property type="match status" value="1"/>
</dbReference>
<dbReference type="AlphaFoldDB" id="A0AAW6CZL2"/>
<feature type="compositionally biased region" description="Low complexity" evidence="1">
    <location>
        <begin position="360"/>
        <end position="370"/>
    </location>
</feature>
<sequence>MKKSSVLLSFAITIATVFTTSGCAMQESYDSYIPDPFETFESNTLIGDDIKENTAAQNLSKYSTGGYECTVNEGKPIVYTGEKITVPVAVTADDTNEYEMSLGISAVINGTVQTLSTGGMRESNMLIFENIAPGETIEREITFDPVISSEDKGKKQLPITFFAHFNAAYIPDESYPTFGMTHHANHCLYTTISLDGTPKYTDYSYASDISKELITKTLLEKYADNTGTPLKTSGRTRVNMYQNTKTDTGVLRLSEDGTLNLNLMLYENENSGKYRVSLYKNNELITINGNDYIEAELVDGYLYTYSVQLDNIARGDFIYAAIHKNTGENFEEYASFDMTQPKLVVNSDFEVKEPERPAGTDNSSDTSDSTPQEIINNGAVVKNTSFTIKLIGYIEQDGKRLAVIENNKALYISDIDEDKRVSEIVRIEELEKQGYMTYSLAIDGTKMVIKKYEYEGDEVKSGAYYLLDSDFSAVSEVPMQKSGEFIIEDGIILNDSQKLIHEDINGSTTLCVCDYNGENKNPIYTFPDNYYDYSLATDGELVFFRRCKEGSTTESAVVINLSDGNTVIYDGDGLTDDGGGIISSEGDYIFFPDHKNTSGKFVIFDKTKKEFREIKTEYKTEGSTSSALSPDGAYIVTSVTEISAADGKTPTGTYLRIYDTKTGELFFEEEISDSKLKVGGTLLVGNEYVILSTTNGDYRIKYR</sequence>
<dbReference type="PROSITE" id="PS51257">
    <property type="entry name" value="PROKAR_LIPOPROTEIN"/>
    <property type="match status" value="1"/>
</dbReference>
<reference evidence="3" key="1">
    <citation type="submission" date="2023-01" db="EMBL/GenBank/DDBJ databases">
        <title>Human gut microbiome strain richness.</title>
        <authorList>
            <person name="Chen-Liaw A."/>
        </authorList>
    </citation>
    <scope>NUCLEOTIDE SEQUENCE</scope>
    <source>
        <strain evidence="3">1001283st1_G1_1001283B150217_161031</strain>
    </source>
</reference>
<evidence type="ECO:0000256" key="1">
    <source>
        <dbReference type="SAM" id="MobiDB-lite"/>
    </source>
</evidence>
<keyword evidence="2" id="KW-0732">Signal</keyword>
<feature type="signal peptide" evidence="2">
    <location>
        <begin position="1"/>
        <end position="26"/>
    </location>
</feature>
<name>A0AAW6CZL2_9FIRM</name>
<dbReference type="Gene3D" id="2.120.10.30">
    <property type="entry name" value="TolB, C-terminal domain"/>
    <property type="match status" value="1"/>
</dbReference>
<comment type="caution">
    <text evidence="3">The sequence shown here is derived from an EMBL/GenBank/DDBJ whole genome shotgun (WGS) entry which is preliminary data.</text>
</comment>
<feature type="chain" id="PRO_5043846098" evidence="2">
    <location>
        <begin position="27"/>
        <end position="703"/>
    </location>
</feature>
<dbReference type="PANTHER" id="PTHR36842:SF1">
    <property type="entry name" value="PROTEIN TOLB"/>
    <property type="match status" value="1"/>
</dbReference>
<evidence type="ECO:0000313" key="4">
    <source>
        <dbReference type="Proteomes" id="UP001210809"/>
    </source>
</evidence>
<evidence type="ECO:0000313" key="3">
    <source>
        <dbReference type="EMBL" id="MDB8004946.1"/>
    </source>
</evidence>
<evidence type="ECO:0000256" key="2">
    <source>
        <dbReference type="SAM" id="SignalP"/>
    </source>
</evidence>
<proteinExistence type="predicted"/>
<accession>A0AAW6CZL2</accession>
<dbReference type="SUPFAM" id="SSF82171">
    <property type="entry name" value="DPP6 N-terminal domain-like"/>
    <property type="match status" value="1"/>
</dbReference>
<gene>
    <name evidence="3" type="ORF">PNE09_12880</name>
</gene>
<dbReference type="EMBL" id="JAQLXW010000035">
    <property type="protein sequence ID" value="MDB8004946.1"/>
    <property type="molecule type" value="Genomic_DNA"/>
</dbReference>
<organism evidence="3 4">
    <name type="scientific">[Eubacterium] siraeum</name>
    <dbReference type="NCBI Taxonomy" id="39492"/>
    <lineage>
        <taxon>Bacteria</taxon>
        <taxon>Bacillati</taxon>
        <taxon>Bacillota</taxon>
        <taxon>Clostridia</taxon>
        <taxon>Eubacteriales</taxon>
        <taxon>Oscillospiraceae</taxon>
        <taxon>Oscillospiraceae incertae sedis</taxon>
    </lineage>
</organism>
<dbReference type="InterPro" id="IPR011042">
    <property type="entry name" value="6-blade_b-propeller_TolB-like"/>
</dbReference>
<dbReference type="Proteomes" id="UP001210809">
    <property type="component" value="Unassembled WGS sequence"/>
</dbReference>